<evidence type="ECO:0000313" key="2">
    <source>
        <dbReference type="EMBL" id="AZG77025.1"/>
    </source>
</evidence>
<protein>
    <submittedName>
        <fullName evidence="2">DUF1036 domain-containing protein</fullName>
    </submittedName>
</protein>
<name>A0A3G8M6U7_9HYPH</name>
<proteinExistence type="predicted"/>
<accession>A0A3G8M6U7</accession>
<sequence length="146" mass="15691">MNAFRLSIALAVASCAFAPPAKADLTVCNRTPDQVTVASAWVSPSGGFTSEGWWKLRACGGCERVVLRSETSDPHNYFFYAHGAGREWRGDSAFCTTPGAFKIGNAKRCVFGRRGQMKNFVHVTSGSGNHTHSLTGRSSSGRVCID</sequence>
<evidence type="ECO:0000256" key="1">
    <source>
        <dbReference type="SAM" id="SignalP"/>
    </source>
</evidence>
<dbReference type="RefSeq" id="WP_018408959.1">
    <property type="nucleotide sequence ID" value="NZ_CP034086.1"/>
</dbReference>
<dbReference type="Proteomes" id="UP000424673">
    <property type="component" value="Chromosome"/>
</dbReference>
<organism evidence="2 4">
    <name type="scientific">Methylocystis rosea</name>
    <dbReference type="NCBI Taxonomy" id="173366"/>
    <lineage>
        <taxon>Bacteria</taxon>
        <taxon>Pseudomonadati</taxon>
        <taxon>Pseudomonadota</taxon>
        <taxon>Alphaproteobacteria</taxon>
        <taxon>Hyphomicrobiales</taxon>
        <taxon>Methylocystaceae</taxon>
        <taxon>Methylocystis</taxon>
    </lineage>
</organism>
<keyword evidence="1" id="KW-0732">Signal</keyword>
<dbReference type="KEGG" id="mros:EHO51_09940"/>
<feature type="signal peptide" evidence="1">
    <location>
        <begin position="1"/>
        <end position="23"/>
    </location>
</feature>
<evidence type="ECO:0000313" key="4">
    <source>
        <dbReference type="Proteomes" id="UP000273982"/>
    </source>
</evidence>
<keyword evidence="5" id="KW-1185">Reference proteome</keyword>
<reference evidence="2 4" key="1">
    <citation type="submission" date="2018-11" db="EMBL/GenBank/DDBJ databases">
        <title>Genome squencing of methanotrophic bacteria isolated from alkaline groundwater in Korea.</title>
        <authorList>
            <person name="Nguyen L.N."/>
        </authorList>
    </citation>
    <scope>NUCLEOTIDE SEQUENCE [LARGE SCALE GENOMIC DNA]</scope>
    <source>
        <strain evidence="2 4">GW6</strain>
    </source>
</reference>
<gene>
    <name evidence="2" type="ORF">EHO51_09940</name>
    <name evidence="3" type="ORF">F7D13_13965</name>
</gene>
<dbReference type="InterPro" id="IPR009380">
    <property type="entry name" value="DUF1036"/>
</dbReference>
<dbReference type="EMBL" id="CP034086">
    <property type="protein sequence ID" value="AZG77025.1"/>
    <property type="molecule type" value="Genomic_DNA"/>
</dbReference>
<reference evidence="3 5" key="3">
    <citation type="journal article" date="2021" name="AMB Express">
        <title>Isolation and characterisation of Methylocystis spp. for poly-3-hydroxybutyrate production using waste methane feedstocks.</title>
        <authorList>
            <person name="Rumah B.L."/>
            <person name="Stead C.E."/>
            <person name="Claxton Stevens B.H."/>
            <person name="Minton N.P."/>
            <person name="Grosse-Honebrink A."/>
            <person name="Zhang Y."/>
        </authorList>
    </citation>
    <scope>NUCLEOTIDE SEQUENCE [LARGE SCALE GENOMIC DNA]</scope>
    <source>
        <strain evidence="3 5">BRCS1</strain>
    </source>
</reference>
<evidence type="ECO:0000313" key="5">
    <source>
        <dbReference type="Proteomes" id="UP000424673"/>
    </source>
</evidence>
<dbReference type="EMBL" id="CP044328">
    <property type="protein sequence ID" value="QGM95044.1"/>
    <property type="molecule type" value="Genomic_DNA"/>
</dbReference>
<evidence type="ECO:0000313" key="3">
    <source>
        <dbReference type="EMBL" id="QGM95044.1"/>
    </source>
</evidence>
<dbReference type="AlphaFoldDB" id="A0A3G8M6U7"/>
<reference evidence="5" key="2">
    <citation type="submission" date="2019-09" db="EMBL/GenBank/DDBJ databases">
        <title>Isolation and complete genome sequencing of Methylocystis species.</title>
        <authorList>
            <person name="Rumah B.L."/>
            <person name="Stead C.E."/>
            <person name="Stevens B.C."/>
            <person name="Minton N.P."/>
            <person name="Grosse-Honebrink A."/>
            <person name="Zhang Y."/>
        </authorList>
    </citation>
    <scope>NUCLEOTIDE SEQUENCE [LARGE SCALE GENOMIC DNA]</scope>
    <source>
        <strain evidence="5">BRCS1</strain>
    </source>
</reference>
<dbReference type="Pfam" id="PF06282">
    <property type="entry name" value="DUF1036"/>
    <property type="match status" value="1"/>
</dbReference>
<feature type="chain" id="PRO_5044594209" evidence="1">
    <location>
        <begin position="24"/>
        <end position="146"/>
    </location>
</feature>
<dbReference type="Proteomes" id="UP000273982">
    <property type="component" value="Chromosome"/>
</dbReference>